<comment type="subunit">
    <text evidence="1 8">Homodimer.</text>
</comment>
<keyword evidence="5 8" id="KW-0255">Endonuclease</keyword>
<dbReference type="NCBIfam" id="NF000801">
    <property type="entry name" value="PRK00055.1-3"/>
    <property type="match status" value="1"/>
</dbReference>
<evidence type="ECO:0000256" key="5">
    <source>
        <dbReference type="ARBA" id="ARBA00022759"/>
    </source>
</evidence>
<dbReference type="AlphaFoldDB" id="A8MAC4"/>
<evidence type="ECO:0000256" key="8">
    <source>
        <dbReference type="HAMAP-Rule" id="MF_01818"/>
    </source>
</evidence>
<feature type="binding site" evidence="8">
    <location>
        <position position="70"/>
    </location>
    <ligand>
        <name>Zn(2+)</name>
        <dbReference type="ChEBI" id="CHEBI:29105"/>
        <label>2</label>
        <note>catalytic</note>
    </ligand>
</feature>
<dbReference type="PANTHER" id="PTHR46018:SF2">
    <property type="entry name" value="ZINC PHOSPHODIESTERASE ELAC PROTEIN 1"/>
    <property type="match status" value="1"/>
</dbReference>
<evidence type="ECO:0000313" key="11">
    <source>
        <dbReference type="Proteomes" id="UP000001137"/>
    </source>
</evidence>
<dbReference type="KEGG" id="cma:Cmaq_1678"/>
<dbReference type="HAMAP" id="MF_01818">
    <property type="entry name" value="RNase_Z_BN"/>
    <property type="match status" value="1"/>
</dbReference>
<dbReference type="GO" id="GO:0008270">
    <property type="term" value="F:zinc ion binding"/>
    <property type="evidence" value="ECO:0007669"/>
    <property type="project" value="UniProtKB-UniRule"/>
</dbReference>
<comment type="function">
    <text evidence="8">Zinc phosphodiesterase, which displays some tRNA 3'-processing endonuclease activity. Probably involved in tRNA maturation, by removing a 3'-trailer from precursor tRNA.</text>
</comment>
<evidence type="ECO:0000256" key="6">
    <source>
        <dbReference type="ARBA" id="ARBA00022801"/>
    </source>
</evidence>
<feature type="binding site" evidence="8">
    <location>
        <position position="65"/>
    </location>
    <ligand>
        <name>Zn(2+)</name>
        <dbReference type="ChEBI" id="CHEBI:29105"/>
        <label>1</label>
        <note>catalytic</note>
    </ligand>
</feature>
<protein>
    <recommendedName>
        <fullName evidence="8">Ribonuclease Z</fullName>
        <shortName evidence="8">RNase Z</shortName>
        <ecNumber evidence="8">3.1.26.11</ecNumber>
    </recommendedName>
    <alternativeName>
        <fullName evidence="8">tRNA 3 endonuclease</fullName>
    </alternativeName>
    <alternativeName>
        <fullName evidence="8">tRNase Z</fullName>
    </alternativeName>
</protein>
<comment type="similarity">
    <text evidence="8">Belongs to the RNase Z family.</text>
</comment>
<keyword evidence="2 8" id="KW-0819">tRNA processing</keyword>
<keyword evidence="6 8" id="KW-0378">Hydrolase</keyword>
<comment type="catalytic activity">
    <reaction evidence="8">
        <text>Endonucleolytic cleavage of RNA, removing extra 3' nucleotides from tRNA precursor, generating 3' termini of tRNAs. A 3'-hydroxy group is left at the tRNA terminus and a 5'-phosphoryl group is left at the trailer molecule.</text>
        <dbReference type="EC" id="3.1.26.11"/>
    </reaction>
</comment>
<feature type="binding site" evidence="8">
    <location>
        <position position="212"/>
    </location>
    <ligand>
        <name>Zn(2+)</name>
        <dbReference type="ChEBI" id="CHEBI:29105"/>
        <label>1</label>
        <note>catalytic</note>
    </ligand>
</feature>
<feature type="binding site" evidence="8">
    <location>
        <position position="212"/>
    </location>
    <ligand>
        <name>Zn(2+)</name>
        <dbReference type="ChEBI" id="CHEBI:29105"/>
        <label>2</label>
        <note>catalytic</note>
    </ligand>
</feature>
<reference evidence="10 11" key="1">
    <citation type="submission" date="2007-10" db="EMBL/GenBank/DDBJ databases">
        <title>Complete sequence of Caldivirga maquilingensis IC-167.</title>
        <authorList>
            <consortium name="US DOE Joint Genome Institute"/>
            <person name="Copeland A."/>
            <person name="Lucas S."/>
            <person name="Lapidus A."/>
            <person name="Barry K."/>
            <person name="Glavina del Rio T."/>
            <person name="Dalin E."/>
            <person name="Tice H."/>
            <person name="Pitluck S."/>
            <person name="Saunders E."/>
            <person name="Brettin T."/>
            <person name="Bruce D."/>
            <person name="Detter J.C."/>
            <person name="Han C."/>
            <person name="Schmutz J."/>
            <person name="Larimer F."/>
            <person name="Land M."/>
            <person name="Hauser L."/>
            <person name="Kyrpides N."/>
            <person name="Ivanova N."/>
            <person name="Biddle J.F."/>
            <person name="Zhang Z."/>
            <person name="Fitz-Gibbon S.T."/>
            <person name="Lowe T.M."/>
            <person name="Saltikov C."/>
            <person name="House C.H."/>
            <person name="Richardson P."/>
        </authorList>
    </citation>
    <scope>NUCLEOTIDE SEQUENCE [LARGE SCALE GENOMIC DNA]</scope>
    <source>
        <strain evidence="11">ATCC 700844 / DSM 13496 / JCM 10307 / IC-167</strain>
    </source>
</reference>
<dbReference type="InterPro" id="IPR001279">
    <property type="entry name" value="Metallo-B-lactamas"/>
</dbReference>
<organism evidence="10 11">
    <name type="scientific">Caldivirga maquilingensis (strain ATCC 700844 / DSM 13496 / JCM 10307 / IC-167)</name>
    <dbReference type="NCBI Taxonomy" id="397948"/>
    <lineage>
        <taxon>Archaea</taxon>
        <taxon>Thermoproteota</taxon>
        <taxon>Thermoprotei</taxon>
        <taxon>Thermoproteales</taxon>
        <taxon>Thermoproteaceae</taxon>
        <taxon>Caldivirga</taxon>
    </lineage>
</organism>
<dbReference type="InterPro" id="IPR013471">
    <property type="entry name" value="RNase_Z/BN"/>
</dbReference>
<evidence type="ECO:0000256" key="1">
    <source>
        <dbReference type="ARBA" id="ARBA00011738"/>
    </source>
</evidence>
<evidence type="ECO:0000256" key="4">
    <source>
        <dbReference type="ARBA" id="ARBA00022723"/>
    </source>
</evidence>
<feature type="active site" description="Proton acceptor" evidence="8">
    <location>
        <position position="69"/>
    </location>
</feature>
<gene>
    <name evidence="8" type="primary">rnz</name>
    <name evidence="10" type="ordered locus">Cmaq_1678</name>
</gene>
<name>A8MAC4_CALMQ</name>
<evidence type="ECO:0000259" key="9">
    <source>
        <dbReference type="SMART" id="SM00849"/>
    </source>
</evidence>
<dbReference type="SUPFAM" id="SSF56281">
    <property type="entry name" value="Metallo-hydrolase/oxidoreductase"/>
    <property type="match status" value="1"/>
</dbReference>
<feature type="binding site" evidence="8">
    <location>
        <position position="69"/>
    </location>
    <ligand>
        <name>Zn(2+)</name>
        <dbReference type="ChEBI" id="CHEBI:29105"/>
        <label>2</label>
        <note>catalytic</note>
    </ligand>
</feature>
<dbReference type="PANTHER" id="PTHR46018">
    <property type="entry name" value="ZINC PHOSPHODIESTERASE ELAC PROTEIN 1"/>
    <property type="match status" value="1"/>
</dbReference>
<dbReference type="InterPro" id="IPR036866">
    <property type="entry name" value="RibonucZ/Hydroxyglut_hydro"/>
</dbReference>
<dbReference type="eggNOG" id="arCOG00501">
    <property type="taxonomic scope" value="Archaea"/>
</dbReference>
<keyword evidence="4 8" id="KW-0479">Metal-binding</keyword>
<accession>A8MAC4</accession>
<feature type="binding site" evidence="8">
    <location>
        <position position="270"/>
    </location>
    <ligand>
        <name>Zn(2+)</name>
        <dbReference type="ChEBI" id="CHEBI:29105"/>
        <label>2</label>
        <note>catalytic</note>
    </ligand>
</feature>
<sequence>MHQTVLKIIFLGSGGAIPRPCRELPGVLIDVYRYRILIDPSEGTVRRLESIGVSPLKLTHIMVTHLHADHVNGLPGLLATMLMLNRVTPVTVIGPVGISDFTPTPVNSSFKINVIELKPTSEITLIESMDNLELRYVTTYHTVQNNSYLITLRRPVGTFNPGKARELGIPVTYWRRIQMGETITLPDGRVIEPSMVMSNVGDKSIKVVYTGDTSPGDNVVKLAKDSSILIHDSTYLPNDSNEAENRGHSTCLDAALDAKEAGTKLLVLTHMSFRYGYEYYWDFLKCASDVFPRTVVAKDGMIIEI</sequence>
<dbReference type="GO" id="GO:0042781">
    <property type="term" value="F:3'-tRNA processing endoribonuclease activity"/>
    <property type="evidence" value="ECO:0007669"/>
    <property type="project" value="UniProtKB-UniRule"/>
</dbReference>
<dbReference type="SMART" id="SM00849">
    <property type="entry name" value="Lactamase_B"/>
    <property type="match status" value="1"/>
</dbReference>
<comment type="cofactor">
    <cofactor evidence="8">
        <name>Zn(2+)</name>
        <dbReference type="ChEBI" id="CHEBI:29105"/>
    </cofactor>
    <text evidence="8">Binds 2 Zn(2+) ions.</text>
</comment>
<dbReference type="Pfam" id="PF23023">
    <property type="entry name" value="Anti-Pycsar_Apyc1"/>
    <property type="match status" value="1"/>
</dbReference>
<keyword evidence="7 8" id="KW-0862">Zinc</keyword>
<dbReference type="Gene3D" id="3.60.15.10">
    <property type="entry name" value="Ribonuclease Z/Hydroxyacylglutathione hydrolase-like"/>
    <property type="match status" value="1"/>
</dbReference>
<evidence type="ECO:0000256" key="2">
    <source>
        <dbReference type="ARBA" id="ARBA00022694"/>
    </source>
</evidence>
<dbReference type="EMBL" id="CP000852">
    <property type="protein sequence ID" value="ABW02501.1"/>
    <property type="molecule type" value="Genomic_DNA"/>
</dbReference>
<dbReference type="CDD" id="cd07717">
    <property type="entry name" value="RNaseZ_ZiPD-like_MBL-fold"/>
    <property type="match status" value="1"/>
</dbReference>
<feature type="domain" description="Metallo-beta-lactamase" evidence="9">
    <location>
        <begin position="23"/>
        <end position="270"/>
    </location>
</feature>
<keyword evidence="3 8" id="KW-0540">Nuclease</keyword>
<dbReference type="Proteomes" id="UP000001137">
    <property type="component" value="Chromosome"/>
</dbReference>
<proteinExistence type="inferred from homology"/>
<feature type="binding site" evidence="8">
    <location>
        <position position="67"/>
    </location>
    <ligand>
        <name>Zn(2+)</name>
        <dbReference type="ChEBI" id="CHEBI:29105"/>
        <label>1</label>
        <note>catalytic</note>
    </ligand>
</feature>
<evidence type="ECO:0000256" key="7">
    <source>
        <dbReference type="ARBA" id="ARBA00022833"/>
    </source>
</evidence>
<dbReference type="STRING" id="397948.Cmaq_1678"/>
<keyword evidence="11" id="KW-1185">Reference proteome</keyword>
<dbReference type="EC" id="3.1.26.11" evidence="8"/>
<feature type="binding site" evidence="8">
    <location>
        <position position="141"/>
    </location>
    <ligand>
        <name>Zn(2+)</name>
        <dbReference type="ChEBI" id="CHEBI:29105"/>
        <label>1</label>
        <note>catalytic</note>
    </ligand>
</feature>
<dbReference type="HOGENOM" id="CLU_031317_2_1_2"/>
<evidence type="ECO:0000256" key="3">
    <source>
        <dbReference type="ARBA" id="ARBA00022722"/>
    </source>
</evidence>
<evidence type="ECO:0000313" key="10">
    <source>
        <dbReference type="EMBL" id="ABW02501.1"/>
    </source>
</evidence>